<sequence length="470" mass="53875">MIGRTEEIAIMGQLLASKEAEMVAVVGRRRVGKTFLIRETYKQNIVFEFVGIQNGSRKEHLNSFLFELRNTFGKELIPAKIDNWLEAFQLLITSLSSIKPVKKPVIFIDELPWIAGPKSDFLKAFGYFWNSWASKNNVVVAVCGSATSWMVTHLIQNKGGLHNRVTRTIYLHPFTCQETQLFLKERGIKFNEPQITELYMALGGIPYYLKLVEKGLSVPQVVGKLCFEDKAPLKYEFQNLYAALFSNPNHYMAVIKACFSKWQGVTQSEIVKLSGVPSGGTLTKILEELEVSGFLMVSLPLGNKKKEKRYRLWDEFSIFYLRFVEGAKYTNFNAISQSQAFKAWQGYAFENFCFKHIHKIKQKLGISGIVSSQYSYSLKPQGRFEGAQIDLIIDRNDQCINICEIKYADKPLIINKQYGNQLQARLENFKWQSGTKKTVFLTFITKSGLQSIQYDGHLIDHEITLQDFYQ</sequence>
<reference evidence="2 3" key="1">
    <citation type="submission" date="2020-08" db="EMBL/GenBank/DDBJ databases">
        <title>Genomic Encyclopedia of Type Strains, Phase IV (KMG-IV): sequencing the most valuable type-strain genomes for metagenomic binning, comparative biology and taxonomic classification.</title>
        <authorList>
            <person name="Goeker M."/>
        </authorList>
    </citation>
    <scope>NUCLEOTIDE SEQUENCE [LARGE SCALE GENOMIC DNA]</scope>
    <source>
        <strain evidence="2 3">DSM 17976</strain>
    </source>
</reference>
<evidence type="ECO:0000313" key="2">
    <source>
        <dbReference type="EMBL" id="MBB3839673.1"/>
    </source>
</evidence>
<keyword evidence="3" id="KW-1185">Reference proteome</keyword>
<evidence type="ECO:0000259" key="1">
    <source>
        <dbReference type="Pfam" id="PF01637"/>
    </source>
</evidence>
<dbReference type="PANTHER" id="PTHR34704">
    <property type="entry name" value="ATPASE"/>
    <property type="match status" value="1"/>
</dbReference>
<organism evidence="2 3">
    <name type="scientific">Runella defluvii</name>
    <dbReference type="NCBI Taxonomy" id="370973"/>
    <lineage>
        <taxon>Bacteria</taxon>
        <taxon>Pseudomonadati</taxon>
        <taxon>Bacteroidota</taxon>
        <taxon>Cytophagia</taxon>
        <taxon>Cytophagales</taxon>
        <taxon>Spirosomataceae</taxon>
        <taxon>Runella</taxon>
    </lineage>
</organism>
<dbReference type="GO" id="GO:0005524">
    <property type="term" value="F:ATP binding"/>
    <property type="evidence" value="ECO:0007669"/>
    <property type="project" value="InterPro"/>
</dbReference>
<accession>A0A7W5ZLQ1</accession>
<evidence type="ECO:0000313" key="3">
    <source>
        <dbReference type="Proteomes" id="UP000541352"/>
    </source>
</evidence>
<dbReference type="Gene3D" id="3.40.50.300">
    <property type="entry name" value="P-loop containing nucleotide triphosphate hydrolases"/>
    <property type="match status" value="1"/>
</dbReference>
<gene>
    <name evidence="2" type="ORF">FHS57_003682</name>
</gene>
<dbReference type="PANTHER" id="PTHR34704:SF1">
    <property type="entry name" value="ATPASE"/>
    <property type="match status" value="1"/>
</dbReference>
<dbReference type="InterPro" id="IPR011579">
    <property type="entry name" value="ATPase_dom"/>
</dbReference>
<dbReference type="AlphaFoldDB" id="A0A7W5ZLQ1"/>
<comment type="caution">
    <text evidence="2">The sequence shown here is derived from an EMBL/GenBank/DDBJ whole genome shotgun (WGS) entry which is preliminary data.</text>
</comment>
<feature type="domain" description="ATPase" evidence="1">
    <location>
        <begin position="4"/>
        <end position="211"/>
    </location>
</feature>
<protein>
    <recommendedName>
        <fullName evidence="1">ATPase domain-containing protein</fullName>
    </recommendedName>
</protein>
<dbReference type="Pfam" id="PF01637">
    <property type="entry name" value="ATPase_2"/>
    <property type="match status" value="1"/>
</dbReference>
<dbReference type="SUPFAM" id="SSF52540">
    <property type="entry name" value="P-loop containing nucleoside triphosphate hydrolases"/>
    <property type="match status" value="1"/>
</dbReference>
<dbReference type="RefSeq" id="WP_183976142.1">
    <property type="nucleotide sequence ID" value="NZ_JACIBY010000007.1"/>
</dbReference>
<dbReference type="InterPro" id="IPR027417">
    <property type="entry name" value="P-loop_NTPase"/>
</dbReference>
<dbReference type="EMBL" id="JACIBY010000007">
    <property type="protein sequence ID" value="MBB3839673.1"/>
    <property type="molecule type" value="Genomic_DNA"/>
</dbReference>
<name>A0A7W5ZLQ1_9BACT</name>
<proteinExistence type="predicted"/>
<dbReference type="Proteomes" id="UP000541352">
    <property type="component" value="Unassembled WGS sequence"/>
</dbReference>